<dbReference type="InterPro" id="IPR008042">
    <property type="entry name" value="Retrotrans_Pao"/>
</dbReference>
<reference evidence="1" key="2">
    <citation type="submission" date="2020-05" db="UniProtKB">
        <authorList>
            <consortium name="EnsemblMetazoa"/>
        </authorList>
    </citation>
    <scope>IDENTIFICATION</scope>
    <source>
        <strain evidence="1">IAEA</strain>
    </source>
</reference>
<dbReference type="EnsemblMetazoa" id="GPAI013858-RA">
    <property type="protein sequence ID" value="GPAI013858-PA"/>
    <property type="gene ID" value="GPAI013858"/>
</dbReference>
<reference evidence="2" key="1">
    <citation type="submission" date="2014-03" db="EMBL/GenBank/DDBJ databases">
        <authorList>
            <person name="Aksoy S."/>
            <person name="Warren W."/>
            <person name="Wilson R.K."/>
        </authorList>
    </citation>
    <scope>NUCLEOTIDE SEQUENCE [LARGE SCALE GENOMIC DNA]</scope>
    <source>
        <strain evidence="2">IAEA</strain>
    </source>
</reference>
<keyword evidence="2" id="KW-1185">Reference proteome</keyword>
<name>A0A1A9ZGG0_GLOPL</name>
<evidence type="ECO:0000313" key="2">
    <source>
        <dbReference type="Proteomes" id="UP000092445"/>
    </source>
</evidence>
<accession>A0A1A9ZGG0</accession>
<organism evidence="1 2">
    <name type="scientific">Glossina pallidipes</name>
    <name type="common">Tsetse fly</name>
    <dbReference type="NCBI Taxonomy" id="7398"/>
    <lineage>
        <taxon>Eukaryota</taxon>
        <taxon>Metazoa</taxon>
        <taxon>Ecdysozoa</taxon>
        <taxon>Arthropoda</taxon>
        <taxon>Hexapoda</taxon>
        <taxon>Insecta</taxon>
        <taxon>Pterygota</taxon>
        <taxon>Neoptera</taxon>
        <taxon>Endopterygota</taxon>
        <taxon>Diptera</taxon>
        <taxon>Brachycera</taxon>
        <taxon>Muscomorpha</taxon>
        <taxon>Hippoboscoidea</taxon>
        <taxon>Glossinidae</taxon>
        <taxon>Glossina</taxon>
    </lineage>
</organism>
<protein>
    <submittedName>
        <fullName evidence="1">Uncharacterized protein</fullName>
    </submittedName>
</protein>
<dbReference type="VEuPathDB" id="VectorBase:GPAI013858"/>
<dbReference type="Pfam" id="PF05380">
    <property type="entry name" value="Peptidase_A17"/>
    <property type="match status" value="1"/>
</dbReference>
<proteinExistence type="predicted"/>
<dbReference type="Proteomes" id="UP000092445">
    <property type="component" value="Unassembled WGS sequence"/>
</dbReference>
<dbReference type="AlphaFoldDB" id="A0A1A9ZGG0"/>
<evidence type="ECO:0000313" key="1">
    <source>
        <dbReference type="EnsemblMetazoa" id="GPAI013858-PA"/>
    </source>
</evidence>
<sequence length="145" mass="16494">MAVNCFYALERKMAKDNTLKSEYTMFIDECESLRHMIETDPKICSQLLYTSSWCTEEEDVFKDQRVDLSCNTDTNSTVKMLGLVSSPKLSNFHQSQVPAIPRHTEGIVAYDVATTFDTMGLLAAAVVTEKICIQQLSKHYLSWDH</sequence>